<dbReference type="InterPro" id="IPR029055">
    <property type="entry name" value="Ntn_hydrolases_N"/>
</dbReference>
<dbReference type="UniPathway" id="UPA00074">
    <property type="reaction ID" value="UER00124"/>
</dbReference>
<evidence type="ECO:0000313" key="11">
    <source>
        <dbReference type="EMBL" id="QAT16862.1"/>
    </source>
</evidence>
<keyword evidence="4 8" id="KW-0328">Glycosyltransferase</keyword>
<comment type="similarity">
    <text evidence="2 8">In the C-terminal section; belongs to the purine/pyrimidine phosphoribosyltransferase family.</text>
</comment>
<keyword evidence="5 8" id="KW-0808">Transferase</keyword>
<dbReference type="PIRSF" id="PIRSF000485">
    <property type="entry name" value="Amd_phspho_trans"/>
    <property type="match status" value="1"/>
</dbReference>
<comment type="cofactor">
    <cofactor evidence="9">
        <name>[4Fe-4S] cluster</name>
        <dbReference type="ChEBI" id="CHEBI:49883"/>
    </cofactor>
    <text evidence="9">Binds 1 [4Fe-4S] cluster per subunit.</text>
</comment>
<dbReference type="SUPFAM" id="SSF56235">
    <property type="entry name" value="N-terminal nucleophile aminohydrolases (Ntn hydrolases)"/>
    <property type="match status" value="1"/>
</dbReference>
<keyword evidence="6 8" id="KW-0658">Purine biosynthesis</keyword>
<dbReference type="GO" id="GO:0046872">
    <property type="term" value="F:metal ion binding"/>
    <property type="evidence" value="ECO:0007669"/>
    <property type="project" value="UniProtKB-KW"/>
</dbReference>
<dbReference type="GO" id="GO:0009113">
    <property type="term" value="P:purine nucleobase biosynthetic process"/>
    <property type="evidence" value="ECO:0007669"/>
    <property type="project" value="InterPro"/>
</dbReference>
<dbReference type="PANTHER" id="PTHR11907">
    <property type="entry name" value="AMIDOPHOSPHORIBOSYLTRANSFERASE"/>
    <property type="match status" value="1"/>
</dbReference>
<dbReference type="EC" id="2.4.2.14" evidence="3 8"/>
<protein>
    <recommendedName>
        <fullName evidence="3 8">Amidophosphoribosyltransferase</fullName>
        <shortName evidence="8">ATase</shortName>
        <ecNumber evidence="3 8">2.4.2.14</ecNumber>
    </recommendedName>
    <alternativeName>
        <fullName evidence="8">Glutamine phosphoribosylpyrophosphate amidotransferase</fullName>
    </alternativeName>
</protein>
<evidence type="ECO:0000256" key="5">
    <source>
        <dbReference type="ARBA" id="ARBA00022679"/>
    </source>
</evidence>
<dbReference type="RefSeq" id="WP_128699503.1">
    <property type="nucleotide sequence ID" value="NZ_CP019384.1"/>
</dbReference>
<evidence type="ECO:0000256" key="2">
    <source>
        <dbReference type="ARBA" id="ARBA00010138"/>
    </source>
</evidence>
<dbReference type="AlphaFoldDB" id="A0A410P431"/>
<evidence type="ECO:0000256" key="7">
    <source>
        <dbReference type="ARBA" id="ARBA00022962"/>
    </source>
</evidence>
<accession>A0A410P431</accession>
<dbReference type="PROSITE" id="PS51278">
    <property type="entry name" value="GATASE_TYPE_2"/>
    <property type="match status" value="1"/>
</dbReference>
<feature type="domain" description="Glutamine amidotransferase type-2" evidence="10">
    <location>
        <begin position="2"/>
        <end position="217"/>
    </location>
</feature>
<dbReference type="KEGG" id="vai:BU251_03495"/>
<dbReference type="GO" id="GO:0006189">
    <property type="term" value="P:'de novo' IMP biosynthetic process"/>
    <property type="evidence" value="ECO:0007669"/>
    <property type="project" value="UniProtKB-UniPathway"/>
</dbReference>
<dbReference type="Proteomes" id="UP000287243">
    <property type="component" value="Chromosome"/>
</dbReference>
<dbReference type="InterPro" id="IPR000836">
    <property type="entry name" value="PRTase_dom"/>
</dbReference>
<gene>
    <name evidence="11" type="ORF">BU251_03495</name>
</gene>
<keyword evidence="9" id="KW-0479">Metal-binding</keyword>
<evidence type="ECO:0000256" key="1">
    <source>
        <dbReference type="ARBA" id="ARBA00005209"/>
    </source>
</evidence>
<proteinExistence type="inferred from homology"/>
<dbReference type="Pfam" id="PF13537">
    <property type="entry name" value="GATase_7"/>
    <property type="match status" value="1"/>
</dbReference>
<organism evidence="11 12">
    <name type="scientific">Velamenicoccus archaeovorus</name>
    <dbReference type="NCBI Taxonomy" id="1930593"/>
    <lineage>
        <taxon>Bacteria</taxon>
        <taxon>Pseudomonadati</taxon>
        <taxon>Candidatus Omnitrophota</taxon>
        <taxon>Candidatus Velamenicoccus</taxon>
    </lineage>
</organism>
<keyword evidence="7" id="KW-0315">Glutamine amidotransferase</keyword>
<dbReference type="InterPro" id="IPR005854">
    <property type="entry name" value="PurF"/>
</dbReference>
<dbReference type="CDD" id="cd06223">
    <property type="entry name" value="PRTases_typeI"/>
    <property type="match status" value="1"/>
</dbReference>
<dbReference type="SUPFAM" id="SSF53271">
    <property type="entry name" value="PRTase-like"/>
    <property type="match status" value="1"/>
</dbReference>
<feature type="binding site" evidence="9">
    <location>
        <position position="382"/>
    </location>
    <ligand>
        <name>[4Fe-4S] cluster</name>
        <dbReference type="ChEBI" id="CHEBI:49883"/>
    </ligand>
</feature>
<comment type="catalytic activity">
    <reaction evidence="8">
        <text>5-phospho-beta-D-ribosylamine + L-glutamate + diphosphate = 5-phospho-alpha-D-ribose 1-diphosphate + L-glutamine + H2O</text>
        <dbReference type="Rhea" id="RHEA:14905"/>
        <dbReference type="ChEBI" id="CHEBI:15377"/>
        <dbReference type="ChEBI" id="CHEBI:29985"/>
        <dbReference type="ChEBI" id="CHEBI:33019"/>
        <dbReference type="ChEBI" id="CHEBI:58017"/>
        <dbReference type="ChEBI" id="CHEBI:58359"/>
        <dbReference type="ChEBI" id="CHEBI:58681"/>
        <dbReference type="EC" id="2.4.2.14"/>
    </reaction>
</comment>
<evidence type="ECO:0000313" key="12">
    <source>
        <dbReference type="Proteomes" id="UP000287243"/>
    </source>
</evidence>
<evidence type="ECO:0000256" key="9">
    <source>
        <dbReference type="PIRSR" id="PIRSR000485-3"/>
    </source>
</evidence>
<evidence type="ECO:0000256" key="8">
    <source>
        <dbReference type="PIRNR" id="PIRNR000485"/>
    </source>
</evidence>
<dbReference type="InterPro" id="IPR017932">
    <property type="entry name" value="GATase_2_dom"/>
</dbReference>
<comment type="pathway">
    <text evidence="1 8">Purine metabolism; IMP biosynthesis via de novo pathway; N(1)-(5-phospho-D-ribosyl)glycinamide from 5-phospho-alpha-D-ribose 1-diphosphate: step 1/2.</text>
</comment>
<name>A0A410P431_VELA1</name>
<dbReference type="GO" id="GO:0004044">
    <property type="term" value="F:amidophosphoribosyltransferase activity"/>
    <property type="evidence" value="ECO:0007669"/>
    <property type="project" value="UniProtKB-EC"/>
</dbReference>
<evidence type="ECO:0000259" key="10">
    <source>
        <dbReference type="PROSITE" id="PS51278"/>
    </source>
</evidence>
<evidence type="ECO:0000256" key="6">
    <source>
        <dbReference type="ARBA" id="ARBA00022755"/>
    </source>
</evidence>
<dbReference type="OrthoDB" id="9801213at2"/>
<reference evidence="11 12" key="1">
    <citation type="submission" date="2017-01" db="EMBL/GenBank/DDBJ databases">
        <title>First insights into the biology of 'candidatus Vampirococcus archaeovorus'.</title>
        <authorList>
            <person name="Kizina J."/>
            <person name="Jordan S."/>
            <person name="Stueber K."/>
            <person name="Reinhardt R."/>
            <person name="Harder J."/>
        </authorList>
    </citation>
    <scope>NUCLEOTIDE SEQUENCE [LARGE SCALE GENOMIC DNA]</scope>
    <source>
        <strain evidence="11 12">LiM</strain>
    </source>
</reference>
<keyword evidence="9" id="KW-0408">Iron</keyword>
<keyword evidence="9" id="KW-0411">Iron-sulfur</keyword>
<dbReference type="Gene3D" id="3.40.50.2020">
    <property type="match status" value="1"/>
</dbReference>
<feature type="binding site" evidence="9">
    <location>
        <position position="461"/>
    </location>
    <ligand>
        <name>[4Fe-4S] cluster</name>
        <dbReference type="ChEBI" id="CHEBI:49883"/>
    </ligand>
</feature>
<evidence type="ECO:0000256" key="3">
    <source>
        <dbReference type="ARBA" id="ARBA00011941"/>
    </source>
</evidence>
<feature type="binding site" evidence="9">
    <location>
        <position position="458"/>
    </location>
    <ligand>
        <name>[4Fe-4S] cluster</name>
        <dbReference type="ChEBI" id="CHEBI:49883"/>
    </ligand>
</feature>
<dbReference type="GO" id="GO:0051536">
    <property type="term" value="F:iron-sulfur cluster binding"/>
    <property type="evidence" value="ECO:0007669"/>
    <property type="project" value="UniProtKB-KW"/>
</dbReference>
<keyword evidence="12" id="KW-1185">Reference proteome</keyword>
<sequence length="488" mass="54492">MSGLFGVISSNENCNQALFYGTDYHSHLGTEFGGMAVLGEKFHHKIHAINQTQFKSKFFEDHHQMNGKKGIGAISDTDEQPIFTHSRFGSFFIVTAGFIENKEDLVQDLLEKGISFSEPSRTGVNTSELIAKLITTGDNLIHGIESMFEKIQGSCSLLILHEDGIYAARDRKGYTPLALGKNDGMWAVASETTAFTNLGFETVKFLAPGEIILLNENNGLVSRTPGRPNQQICTFLWIYTGFPASSYENIGVELVRERCGQALARQDKDIEADVVSGVPDSGVGHAIGYAMESKKPYRRPLVKYTAGYGRSYTPPSQETRDLVAKMKLIPIRSIIEGNRMIVCEDSIVRGTQLKNFAIRKLWDCGAKEVHVRPACPPLLFPCRFCLSTRTTQELVARRAIRAIEGRDIEDISEYLVPHSEKYAKMVEWIARDLEVTTLRYLTIDDMIKAIGLPKEKLCLYCWTGEYPAEAATHKRSAEAGKETTKKQK</sequence>
<dbReference type="Gene3D" id="3.60.20.10">
    <property type="entry name" value="Glutamine Phosphoribosylpyrophosphate, subunit 1, domain 1"/>
    <property type="match status" value="1"/>
</dbReference>
<feature type="binding site" evidence="9">
    <location>
        <position position="233"/>
    </location>
    <ligand>
        <name>[4Fe-4S] cluster</name>
        <dbReference type="ChEBI" id="CHEBI:49883"/>
    </ligand>
</feature>
<dbReference type="InterPro" id="IPR029057">
    <property type="entry name" value="PRTase-like"/>
</dbReference>
<evidence type="ECO:0000256" key="4">
    <source>
        <dbReference type="ARBA" id="ARBA00022676"/>
    </source>
</evidence>
<dbReference type="EMBL" id="CP019384">
    <property type="protein sequence ID" value="QAT16862.1"/>
    <property type="molecule type" value="Genomic_DNA"/>
</dbReference>